<dbReference type="STRING" id="192814.GCA_900166575_03835"/>
<evidence type="ECO:0000313" key="1">
    <source>
        <dbReference type="EMBL" id="TGB01981.1"/>
    </source>
</evidence>
<proteinExistence type="predicted"/>
<keyword evidence="2" id="KW-1185">Reference proteome</keyword>
<protein>
    <submittedName>
        <fullName evidence="1">Flavoprotein</fullName>
    </submittedName>
</protein>
<dbReference type="SUPFAM" id="SSF54427">
    <property type="entry name" value="NTF2-like"/>
    <property type="match status" value="1"/>
</dbReference>
<dbReference type="Proteomes" id="UP000297982">
    <property type="component" value="Unassembled WGS sequence"/>
</dbReference>
<name>A0A4Z0GWG2_9BACI</name>
<organism evidence="1 2">
    <name type="scientific">Halobacillus salinus</name>
    <dbReference type="NCBI Taxonomy" id="192814"/>
    <lineage>
        <taxon>Bacteria</taxon>
        <taxon>Bacillati</taxon>
        <taxon>Bacillota</taxon>
        <taxon>Bacilli</taxon>
        <taxon>Bacillales</taxon>
        <taxon>Bacillaceae</taxon>
        <taxon>Halobacillus</taxon>
    </lineage>
</organism>
<gene>
    <name evidence="1" type="ORF">E4663_15230</name>
</gene>
<accession>A0A4Z0GWG2</accession>
<dbReference type="RefSeq" id="WP_135328258.1">
    <property type="nucleotide sequence ID" value="NZ_SRJC01000004.1"/>
</dbReference>
<comment type="caution">
    <text evidence="1">The sequence shown here is derived from an EMBL/GenBank/DDBJ whole genome shotgun (WGS) entry which is preliminary data.</text>
</comment>
<reference evidence="1 2" key="1">
    <citation type="journal article" date="2003" name="Int. J. Syst. Evol. Microbiol.">
        <title>Halobacillus salinus sp. nov., isolated from a salt lake on the coast of the East Sea in Korea.</title>
        <authorList>
            <person name="Yoon J.H."/>
            <person name="Kang K.H."/>
            <person name="Park Y.H."/>
        </authorList>
    </citation>
    <scope>NUCLEOTIDE SEQUENCE [LARGE SCALE GENOMIC DNA]</scope>
    <source>
        <strain evidence="1 2">HSL-3</strain>
    </source>
</reference>
<sequence length="134" mass="15854">MSFYSFFDAFKKRASEHDLDFLKETIHKDFAAREVRDGEMVDYGYAESVEGWRQAFDYFADQDMEWIYTDHSVTQIKENEWQAAFWVSILLDGELLPTSNLFFDTFRFEEGSWYLVRSYIEAGVRNPSFSKASS</sequence>
<dbReference type="AlphaFoldDB" id="A0A4Z0GWG2"/>
<dbReference type="InterPro" id="IPR032710">
    <property type="entry name" value="NTF2-like_dom_sf"/>
</dbReference>
<evidence type="ECO:0000313" key="2">
    <source>
        <dbReference type="Proteomes" id="UP000297982"/>
    </source>
</evidence>
<dbReference type="EMBL" id="SRJC01000004">
    <property type="protein sequence ID" value="TGB01981.1"/>
    <property type="molecule type" value="Genomic_DNA"/>
</dbReference>